<reference evidence="8" key="2">
    <citation type="submission" date="2015-08" db="EMBL/GenBank/DDBJ databases">
        <authorList>
            <person name="Babu N.S."/>
            <person name="Beckwith C.J."/>
            <person name="Beseler K.G."/>
            <person name="Brison A."/>
            <person name="Carone J.V."/>
            <person name="Caskin T.P."/>
            <person name="Diamond M."/>
            <person name="Durham M.E."/>
            <person name="Foxe J.M."/>
            <person name="Go M."/>
            <person name="Henderson B.A."/>
            <person name="Jones I.B."/>
            <person name="McGettigan J.A."/>
            <person name="Micheletti S.J."/>
            <person name="Nasrallah M.E."/>
            <person name="Ortiz D."/>
            <person name="Piller C.R."/>
            <person name="Privatt S.R."/>
            <person name="Schneider S.L."/>
            <person name="Sharp S."/>
            <person name="Smith T.C."/>
            <person name="Stanton J.D."/>
            <person name="Ullery H.E."/>
            <person name="Wilson R.J."/>
            <person name="Serrano M.G."/>
            <person name="Buck G."/>
            <person name="Lee V."/>
            <person name="Wang Y."/>
            <person name="Carvalho R."/>
            <person name="Voegtly L."/>
            <person name="Shi R."/>
            <person name="Duckworth R."/>
            <person name="Johnson A."/>
            <person name="Loviza R."/>
            <person name="Walstead R."/>
            <person name="Shah Z."/>
            <person name="Kiflezghi M."/>
            <person name="Wade K."/>
            <person name="Ball S.L."/>
            <person name="Bradley K.W."/>
            <person name="Asai D.J."/>
            <person name="Bowman C.A."/>
            <person name="Russell D.A."/>
            <person name="Pope W.H."/>
            <person name="Jacobs-Sera D."/>
            <person name="Hendrix R.W."/>
            <person name="Hatfull G.F."/>
        </authorList>
    </citation>
    <scope>NUCLEOTIDE SEQUENCE [LARGE SCALE GENOMIC DNA]</scope>
</reference>
<accession>A0A0S4TA82</accession>
<keyword evidence="4 5" id="KW-0804">Transcription</keyword>
<sequence length="395" mass="44292">MQHSQQGELGTLQDGSYIQQYDYSPINSPNFEENILLYNDNPVNNAGMLYRSDSIFSESSCVSGYTMMKSSSLTNIPSRNLISDVPPIQSGPARASRNSSNIRRSSTSPPPHINYPYSPNSYHQSSPYYSNSPSSSPRSLSPSLTSRQSPQLGSEQSRAESGLLLLTEKVIEYAKQSPKYEIDLQSVENKLGVPRRRLYDITNVLEAVGLFTKPRHNIYKLNMDMSSGLLQDEENDENIIFYTKSQLELEQAISKIKDSIQELIQVGQEQGLLYADRETLSKLCPVNTNTIVSISMPIDSSITLNPNQHSYQLLNSILRTKNSHTESGMISVQSQILDSHWSILLKHQSSQFNVDVINGHANILEEIRQTMSPMKQPMQSPNISNPTSIVDNFLH</sequence>
<feature type="domain" description="E2F/DP family winged-helix DNA-binding" evidence="7">
    <location>
        <begin position="158"/>
        <end position="223"/>
    </location>
</feature>
<dbReference type="Pfam" id="PF02319">
    <property type="entry name" value="WHD_E2F_TDP"/>
    <property type="match status" value="1"/>
</dbReference>
<dbReference type="EMBL" id="LN877947">
    <property type="protein sequence ID" value="CUV04098.1"/>
    <property type="molecule type" value="Genomic_DNA"/>
</dbReference>
<dbReference type="GO" id="GO:0090575">
    <property type="term" value="C:RNA polymerase II transcription regulator complex"/>
    <property type="evidence" value="ECO:0007669"/>
    <property type="project" value="TreeGrafter"/>
</dbReference>
<evidence type="ECO:0000313" key="8">
    <source>
        <dbReference type="EMBL" id="CUV04098.1"/>
    </source>
</evidence>
<keyword evidence="3 5" id="KW-0238">DNA-binding</keyword>
<dbReference type="PANTHER" id="PTHR12081">
    <property type="entry name" value="TRANSCRIPTION FACTOR E2F"/>
    <property type="match status" value="1"/>
</dbReference>
<comment type="subcellular location">
    <subcellularLocation>
        <location evidence="5">Nucleus</location>
    </subcellularLocation>
</comment>
<evidence type="ECO:0000256" key="4">
    <source>
        <dbReference type="ARBA" id="ARBA00023163"/>
    </source>
</evidence>
<comment type="similarity">
    <text evidence="1 5">Belongs to the E2F/DP family.</text>
</comment>
<dbReference type="Gene3D" id="1.10.10.10">
    <property type="entry name" value="Winged helix-like DNA-binding domain superfamily/Winged helix DNA-binding domain"/>
    <property type="match status" value="1"/>
</dbReference>
<dbReference type="VEuPathDB" id="CryptoDB:Chro.10180"/>
<dbReference type="VEuPathDB" id="CryptoDB:CHUDEA1_1560"/>
<dbReference type="Proteomes" id="UP000199752">
    <property type="component" value="Chromosome 1"/>
</dbReference>
<dbReference type="EMBL" id="JTAI01000044">
    <property type="protein sequence ID" value="PPS96944.1"/>
    <property type="molecule type" value="Genomic_DNA"/>
</dbReference>
<evidence type="ECO:0000313" key="10">
    <source>
        <dbReference type="Proteomes" id="UP001429100"/>
    </source>
</evidence>
<reference evidence="9 10" key="1">
    <citation type="submission" date="2014-11" db="EMBL/GenBank/DDBJ databases">
        <title>Comparative genomic analysis of Cryptosporidium hominis reveals occurrence of genetic recombination in virulent subtypes.</title>
        <authorList>
            <person name="Guo Y."/>
            <person name="Tang K."/>
            <person name="Frace M."/>
            <person name="Li N."/>
            <person name="Roellig D.M."/>
            <person name="Sammons S."/>
            <person name="Knipe K."/>
            <person name="Rowe L."/>
            <person name="Feng Y."/>
            <person name="Xiao L."/>
        </authorList>
    </citation>
    <scope>NUCLEOTIDE SEQUENCE [LARGE SCALE GENOMIC DNA]</scope>
    <source>
        <strain evidence="9">30976</strain>
    </source>
</reference>
<protein>
    <submittedName>
        <fullName evidence="9">Transcription factor E2F/dimerization partner (TDP)</fullName>
    </submittedName>
</protein>
<reference evidence="9 10" key="3">
    <citation type="submission" date="2017-10" db="EMBL/GenBank/DDBJ databases">
        <title>Consistent, comparative and evidence-based genome annotation and re-annotation for the closely-related species, Cryptosporidium parvum, C. hominis and C. tyzzeri.</title>
        <authorList>
            <person name="Baptista R.P."/>
            <person name="Li Y."/>
            <person name="Sateriale A."/>
            <person name="Striepen B."/>
            <person name="Kissinger J.C."/>
        </authorList>
    </citation>
    <scope>NUCLEOTIDE SEQUENCE [LARGE SCALE GENOMIC DNA]</scope>
    <source>
        <strain evidence="9">30976</strain>
    </source>
</reference>
<dbReference type="VEuPathDB" id="CryptoDB:ChTU502y2012_411g0040"/>
<keyword evidence="2 5" id="KW-0805">Transcription regulation</keyword>
<dbReference type="Proteomes" id="UP001429100">
    <property type="component" value="Unassembled WGS sequence"/>
</dbReference>
<evidence type="ECO:0000256" key="3">
    <source>
        <dbReference type="ARBA" id="ARBA00023125"/>
    </source>
</evidence>
<keyword evidence="10" id="KW-1185">Reference proteome</keyword>
<dbReference type="InterPro" id="IPR036388">
    <property type="entry name" value="WH-like_DNA-bd_sf"/>
</dbReference>
<evidence type="ECO:0000313" key="9">
    <source>
        <dbReference type="EMBL" id="PPS96944.1"/>
    </source>
</evidence>
<evidence type="ECO:0000256" key="6">
    <source>
        <dbReference type="SAM" id="MobiDB-lite"/>
    </source>
</evidence>
<dbReference type="SUPFAM" id="SSF46785">
    <property type="entry name" value="Winged helix' DNA-binding domain"/>
    <property type="match status" value="1"/>
</dbReference>
<keyword evidence="5" id="KW-0539">Nucleus</keyword>
<feature type="compositionally biased region" description="Low complexity" evidence="6">
    <location>
        <begin position="92"/>
        <end position="107"/>
    </location>
</feature>
<proteinExistence type="inferred from homology"/>
<dbReference type="InterPro" id="IPR015633">
    <property type="entry name" value="E2F"/>
</dbReference>
<dbReference type="InterPro" id="IPR036390">
    <property type="entry name" value="WH_DNA-bd_sf"/>
</dbReference>
<evidence type="ECO:0000256" key="2">
    <source>
        <dbReference type="ARBA" id="ARBA00023015"/>
    </source>
</evidence>
<evidence type="ECO:0000259" key="7">
    <source>
        <dbReference type="SMART" id="SM01372"/>
    </source>
</evidence>
<feature type="region of interest" description="Disordered" evidence="6">
    <location>
        <begin position="77"/>
        <end position="158"/>
    </location>
</feature>
<dbReference type="GO" id="GO:0000978">
    <property type="term" value="F:RNA polymerase II cis-regulatory region sequence-specific DNA binding"/>
    <property type="evidence" value="ECO:0007669"/>
    <property type="project" value="InterPro"/>
</dbReference>
<dbReference type="AlphaFoldDB" id="A0A0S4TA82"/>
<feature type="region of interest" description="Disordered" evidence="6">
    <location>
        <begin position="374"/>
        <end position="395"/>
    </location>
</feature>
<name>A0A0S4TA82_CRYHO</name>
<evidence type="ECO:0000256" key="1">
    <source>
        <dbReference type="ARBA" id="ARBA00010940"/>
    </source>
</evidence>
<dbReference type="SMART" id="SM01372">
    <property type="entry name" value="E2F_TDP"/>
    <property type="match status" value="1"/>
</dbReference>
<feature type="compositionally biased region" description="Low complexity" evidence="6">
    <location>
        <begin position="115"/>
        <end position="150"/>
    </location>
</feature>
<gene>
    <name evidence="8" type="ORF">CHUDEA1_1560</name>
    <name evidence="9" type="ORF">GY17_00001160</name>
</gene>
<dbReference type="VEuPathDB" id="CryptoDB:GY17_00001160"/>
<dbReference type="InterPro" id="IPR003316">
    <property type="entry name" value="E2F_WHTH_DNA-bd_dom"/>
</dbReference>
<evidence type="ECO:0000256" key="5">
    <source>
        <dbReference type="RuleBase" id="RU003796"/>
    </source>
</evidence>
<organism evidence="8">
    <name type="scientific">Cryptosporidium hominis</name>
    <dbReference type="NCBI Taxonomy" id="237895"/>
    <lineage>
        <taxon>Eukaryota</taxon>
        <taxon>Sar</taxon>
        <taxon>Alveolata</taxon>
        <taxon>Apicomplexa</taxon>
        <taxon>Conoidasida</taxon>
        <taxon>Coccidia</taxon>
        <taxon>Eucoccidiorida</taxon>
        <taxon>Eimeriorina</taxon>
        <taxon>Cryptosporidiidae</taxon>
        <taxon>Cryptosporidium</taxon>
    </lineage>
</organism>
<dbReference type="GO" id="GO:0000981">
    <property type="term" value="F:DNA-binding transcription factor activity, RNA polymerase II-specific"/>
    <property type="evidence" value="ECO:0007669"/>
    <property type="project" value="TreeGrafter"/>
</dbReference>